<evidence type="ECO:0000256" key="1">
    <source>
        <dbReference type="SAM" id="MobiDB-lite"/>
    </source>
</evidence>
<feature type="region of interest" description="Disordered" evidence="1">
    <location>
        <begin position="698"/>
        <end position="736"/>
    </location>
</feature>
<accession>E2BJH8</accession>
<dbReference type="InParanoid" id="E2BJH8"/>
<dbReference type="OrthoDB" id="7696562at2759"/>
<protein>
    <submittedName>
        <fullName evidence="2">Uncharacterized protein</fullName>
    </submittedName>
</protein>
<proteinExistence type="predicted"/>
<keyword evidence="3" id="KW-1185">Reference proteome</keyword>
<dbReference type="EMBL" id="GL448571">
    <property type="protein sequence ID" value="EFN84135.1"/>
    <property type="molecule type" value="Genomic_DNA"/>
</dbReference>
<organism evidence="3">
    <name type="scientific">Harpegnathos saltator</name>
    <name type="common">Jerdon's jumping ant</name>
    <dbReference type="NCBI Taxonomy" id="610380"/>
    <lineage>
        <taxon>Eukaryota</taxon>
        <taxon>Metazoa</taxon>
        <taxon>Ecdysozoa</taxon>
        <taxon>Arthropoda</taxon>
        <taxon>Hexapoda</taxon>
        <taxon>Insecta</taxon>
        <taxon>Pterygota</taxon>
        <taxon>Neoptera</taxon>
        <taxon>Endopterygota</taxon>
        <taxon>Hymenoptera</taxon>
        <taxon>Apocrita</taxon>
        <taxon>Aculeata</taxon>
        <taxon>Formicoidea</taxon>
        <taxon>Formicidae</taxon>
        <taxon>Ponerinae</taxon>
        <taxon>Ponerini</taxon>
        <taxon>Harpegnathos</taxon>
    </lineage>
</organism>
<feature type="region of interest" description="Disordered" evidence="1">
    <location>
        <begin position="253"/>
        <end position="279"/>
    </location>
</feature>
<name>E2BJH8_HARSA</name>
<feature type="region of interest" description="Disordered" evidence="1">
    <location>
        <begin position="817"/>
        <end position="842"/>
    </location>
</feature>
<reference evidence="2 3" key="1">
    <citation type="journal article" date="2010" name="Science">
        <title>Genomic comparison of the ants Camponotus floridanus and Harpegnathos saltator.</title>
        <authorList>
            <person name="Bonasio R."/>
            <person name="Zhang G."/>
            <person name="Ye C."/>
            <person name="Mutti N.S."/>
            <person name="Fang X."/>
            <person name="Qin N."/>
            <person name="Donahue G."/>
            <person name="Yang P."/>
            <person name="Li Q."/>
            <person name="Li C."/>
            <person name="Zhang P."/>
            <person name="Huang Z."/>
            <person name="Berger S.L."/>
            <person name="Reinberg D."/>
            <person name="Wang J."/>
            <person name="Liebig J."/>
        </authorList>
    </citation>
    <scope>NUCLEOTIDE SEQUENCE [LARGE SCALE GENOMIC DNA]</scope>
    <source>
        <strain evidence="2 3">R22 G/1</strain>
    </source>
</reference>
<dbReference type="AlphaFoldDB" id="E2BJH8"/>
<evidence type="ECO:0000313" key="3">
    <source>
        <dbReference type="Proteomes" id="UP000008237"/>
    </source>
</evidence>
<dbReference type="Proteomes" id="UP000008237">
    <property type="component" value="Unassembled WGS sequence"/>
</dbReference>
<sequence length="948" mass="107062">MSNRRRHADDFTDSLRSYRETINELHSQTGPQIYSEDSLDTDSVRNRQYENDDEHSCPNNGTECHDGSIILASNLTNEQDVLIPSTYHTAEESRDTAHSDMQFNVPDETSYMSIKLDLNKCINLFHNEHLKKGHETSEEYSNISTTASSETKAKEVGACHSSAGKTWEIQYYLNDIHSLTTLSNSLKDTAVPKENIRRSKSCTMLCSNSKRDTNHNIKVNQFCLASTETTAKTTSHEKVETSPLVNVLSSSESFVSSSKKDGPQSKEESQKYDSTSGSSTIDDVDVCELKTLLHSLQNQQKPSKEVPIPEHTIRRLSTMFYVSPNDFTERLLTIIEESVVTNDSDMREFPDVSLCRLTAELRKMCKFIDNETVPEWPASPGMSTSICLGGDVQPKPDSSRRSLGTFSSPSKGLYTTPIVSTTSRYSRSPKKIFRRIPKTISAALDNTQSPMYESTDAHNSTSTFECLEAYCKKWFSNECRPSPLQKNCLQSPLQNMSSILHACDVQMKSLEDSCTNRELVQNVATSIAADTASQHNNMVPDTEEHELMILTPDKREKSLSKDMLPKLRIGRSTYCEKIDPDDLEKTLIYEIAKKRQRCLDTAKVIMEIDGNSEVLGAQGTCRVSSVNETRLSTDKDAKLMETLMSCKKYQEYLKEHKPLLNLLQRSELYKSRLAQQKTNVHTKKADRVNVARLAVPKTPMTKKGRKSRSPSPKTVGVPKPRLFITPGKTPGKTPVNKTACKEKRTYFHNLGVNSNKKEKLKKSSNKESNISPCTQSICRKMGLNYDSVISPVGMYIKGTNPHLIKNLRPKTDEMLLTPTKKQPMPSANTKPKMKFRLSPNKSKKTQLISTAVGDENIPDNFLHPKVHYKLPSHIRTIKETENRKVGNRINELLRSTQDKVVIRHEGRTKTVQTDCTEQPEIHYDSAEESVHIEQTARKTHFSRVQKGY</sequence>
<dbReference type="OMA" id="INLFHNE"/>
<dbReference type="PhylomeDB" id="E2BJH8"/>
<gene>
    <name evidence="2" type="ORF">EAI_11172</name>
</gene>
<feature type="compositionally biased region" description="Basic and acidic residues" evidence="1">
    <location>
        <begin position="258"/>
        <end position="271"/>
    </location>
</feature>
<evidence type="ECO:0000313" key="2">
    <source>
        <dbReference type="EMBL" id="EFN84135.1"/>
    </source>
</evidence>